<accession>A0A3R7PMK5</accession>
<evidence type="ECO:0000313" key="3">
    <source>
        <dbReference type="Proteomes" id="UP000284403"/>
    </source>
</evidence>
<dbReference type="RefSeq" id="XP_029229792.1">
    <property type="nucleotide sequence ID" value="XM_029370098.1"/>
</dbReference>
<dbReference type="EMBL" id="MKKU01000140">
    <property type="protein sequence ID" value="RNF22244.1"/>
    <property type="molecule type" value="Genomic_DNA"/>
</dbReference>
<dbReference type="Proteomes" id="UP000284403">
    <property type="component" value="Unassembled WGS sequence"/>
</dbReference>
<protein>
    <submittedName>
        <fullName evidence="2">Uncharacterized protein</fullName>
    </submittedName>
</protein>
<keyword evidence="3" id="KW-1185">Reference proteome</keyword>
<dbReference type="GeneID" id="40316787"/>
<sequence>MRRTWIRLGMTTVTNGGGGTTITNTAAAPAAAAAAAVVLPLQSQRRIREIMVRRILLSSKPLTSHEFVELVRREYHQVEAPAQSKSGSAHEAEGAEGPATRAAGSRRRSDVEVMGDAAAHNPVAYLRGYLSSASTETAGTPPARAAAAPCPVEATVRLLLALDSQFRLSSAGYVCYPNLPSLFLASSNVDQDAAWVQAGRRILRADEARPRGSGGDVAVRAATGEGAGEASRWTYMLSLWFMLDALAESVEAVGEKGAATGSHGAHASAFVSTQLMHHWIAAADARELPPLLLQELAAAGQRDVPSARCVSTSLELRESVEGNDMFRRWCSEAREGYMSDILLHAPQLTQTHSLLLQQVNDQLAYLFTFMLGAPIPLGRLSALIQWASLPFAEHYRSLLHFLLLYAGNPAVAQMERQLRRRRKAQKRWTDVLRSRLKEADGRRWHPGKSYMLAGRYASRERVEETPGAAFGSYDHGGASGGKESGERRISSELCALWLRNSGGTLVNAKETAVCRCLFLQPAEMTPLEVTTQTPSEVLEGFAGAAGVENDVVVFSVLPYVFERRVCRVIRAWWALEGQYTTKVRPSGAVAVVPVWRLCQLCLWEHEYGAAAASKMMLHYLRSVIVREASVQLLPPPTVADATATPMEDAGRWLVALRSTTEEL</sequence>
<gene>
    <name evidence="2" type="ORF">Tco025E_03176</name>
</gene>
<name>A0A3R7PMK5_9TRYP</name>
<reference evidence="2 3" key="1">
    <citation type="journal article" date="2018" name="BMC Genomics">
        <title>Genomic comparison of Trypanosoma conorhini and Trypanosoma rangeli to Trypanosoma cruzi strains of high and low virulence.</title>
        <authorList>
            <person name="Bradwell K.R."/>
            <person name="Koparde V.N."/>
            <person name="Matveyev A.V."/>
            <person name="Serrano M.G."/>
            <person name="Alves J.M."/>
            <person name="Parikh H."/>
            <person name="Huang B."/>
            <person name="Lee V."/>
            <person name="Espinosa-Alvarez O."/>
            <person name="Ortiz P.A."/>
            <person name="Costa-Martins A.G."/>
            <person name="Teixeira M.M."/>
            <person name="Buck G.A."/>
        </authorList>
    </citation>
    <scope>NUCLEOTIDE SEQUENCE [LARGE SCALE GENOMIC DNA]</scope>
    <source>
        <strain evidence="2 3">025E</strain>
    </source>
</reference>
<dbReference type="AlphaFoldDB" id="A0A3R7PMK5"/>
<evidence type="ECO:0000256" key="1">
    <source>
        <dbReference type="SAM" id="MobiDB-lite"/>
    </source>
</evidence>
<comment type="caution">
    <text evidence="2">The sequence shown here is derived from an EMBL/GenBank/DDBJ whole genome shotgun (WGS) entry which is preliminary data.</text>
</comment>
<evidence type="ECO:0000313" key="2">
    <source>
        <dbReference type="EMBL" id="RNF22244.1"/>
    </source>
</evidence>
<dbReference type="OrthoDB" id="246745at2759"/>
<feature type="region of interest" description="Disordered" evidence="1">
    <location>
        <begin position="79"/>
        <end position="111"/>
    </location>
</feature>
<proteinExistence type="predicted"/>
<organism evidence="2 3">
    <name type="scientific">Trypanosoma conorhini</name>
    <dbReference type="NCBI Taxonomy" id="83891"/>
    <lineage>
        <taxon>Eukaryota</taxon>
        <taxon>Discoba</taxon>
        <taxon>Euglenozoa</taxon>
        <taxon>Kinetoplastea</taxon>
        <taxon>Metakinetoplastina</taxon>
        <taxon>Trypanosomatida</taxon>
        <taxon>Trypanosomatidae</taxon>
        <taxon>Trypanosoma</taxon>
    </lineage>
</organism>